<dbReference type="Pfam" id="PF13808">
    <property type="entry name" value="DDE_Tnp_1_assoc"/>
    <property type="match status" value="1"/>
</dbReference>
<evidence type="ECO:0000259" key="3">
    <source>
        <dbReference type="Pfam" id="PF13808"/>
    </source>
</evidence>
<comment type="caution">
    <text evidence="4">The sequence shown here is derived from an EMBL/GenBank/DDBJ whole genome shotgun (WGS) entry which is preliminary data.</text>
</comment>
<evidence type="ECO:0000313" key="5">
    <source>
        <dbReference type="Proteomes" id="UP000318720"/>
    </source>
</evidence>
<gene>
    <name evidence="4" type="ORF">Sipo8835_38235</name>
</gene>
<dbReference type="GO" id="GO:0004803">
    <property type="term" value="F:transposase activity"/>
    <property type="evidence" value="ECO:0007669"/>
    <property type="project" value="InterPro"/>
</dbReference>
<dbReference type="Proteomes" id="UP000318720">
    <property type="component" value="Unassembled WGS sequence"/>
</dbReference>
<feature type="region of interest" description="Disordered" evidence="1">
    <location>
        <begin position="1"/>
        <end position="25"/>
    </location>
</feature>
<evidence type="ECO:0000259" key="2">
    <source>
        <dbReference type="Pfam" id="PF01609"/>
    </source>
</evidence>
<dbReference type="GO" id="GO:0003677">
    <property type="term" value="F:DNA binding"/>
    <property type="evidence" value="ECO:0007669"/>
    <property type="project" value="InterPro"/>
</dbReference>
<name>A0AAE8VUW4_9ACTN</name>
<protein>
    <submittedName>
        <fullName evidence="4">ISAs1 family transposase</fullName>
    </submittedName>
</protein>
<dbReference type="InterPro" id="IPR047647">
    <property type="entry name" value="ISAs1_transpos"/>
</dbReference>
<dbReference type="EMBL" id="SPAZ01000303">
    <property type="protein sequence ID" value="TQE20600.1"/>
    <property type="molecule type" value="Genomic_DNA"/>
</dbReference>
<dbReference type="PANTHER" id="PTHR30298">
    <property type="entry name" value="H REPEAT-ASSOCIATED PREDICTED TRANSPOSASE"/>
    <property type="match status" value="1"/>
</dbReference>
<dbReference type="NCBIfam" id="NF033564">
    <property type="entry name" value="transpos_ISAs1"/>
    <property type="match status" value="1"/>
</dbReference>
<dbReference type="InterPro" id="IPR051698">
    <property type="entry name" value="Transposase_11-like"/>
</dbReference>
<reference evidence="4 5" key="1">
    <citation type="submission" date="2019-03" db="EMBL/GenBank/DDBJ databases">
        <title>Comparative genomic analyses of the sweetpotato soil rot pathogen, Streptomyces ipomoeae.</title>
        <authorList>
            <person name="Ruschel Soares N."/>
            <person name="Badger J.H."/>
            <person name="Huguet-Tapia J.C."/>
            <person name="Clark C.A."/>
            <person name="Pettis G.S."/>
        </authorList>
    </citation>
    <scope>NUCLEOTIDE SEQUENCE [LARGE SCALE GENOMIC DNA]</scope>
    <source>
        <strain evidence="4 5">88-35</strain>
    </source>
</reference>
<dbReference type="AlphaFoldDB" id="A0AAE8VUW4"/>
<feature type="domain" description="H repeat-associated protein N-terminal" evidence="3">
    <location>
        <begin position="37"/>
        <end position="125"/>
    </location>
</feature>
<accession>A0AAE8VUW4</accession>
<dbReference type="InterPro" id="IPR002559">
    <property type="entry name" value="Transposase_11"/>
</dbReference>
<dbReference type="PANTHER" id="PTHR30298:SF0">
    <property type="entry name" value="PROTEIN YBFL-RELATED"/>
    <property type="match status" value="1"/>
</dbReference>
<dbReference type="Pfam" id="PF01609">
    <property type="entry name" value="DDE_Tnp_1"/>
    <property type="match status" value="1"/>
</dbReference>
<evidence type="ECO:0000256" key="1">
    <source>
        <dbReference type="SAM" id="MobiDB-lite"/>
    </source>
</evidence>
<dbReference type="GO" id="GO:0006313">
    <property type="term" value="P:DNA transposition"/>
    <property type="evidence" value="ECO:0007669"/>
    <property type="project" value="InterPro"/>
</dbReference>
<dbReference type="RefSeq" id="WP_141585534.1">
    <property type="nucleotide sequence ID" value="NZ_JARAVA010000072.1"/>
</dbReference>
<organism evidence="4 5">
    <name type="scientific">Streptomyces ipomoeae</name>
    <dbReference type="NCBI Taxonomy" id="103232"/>
    <lineage>
        <taxon>Bacteria</taxon>
        <taxon>Bacillati</taxon>
        <taxon>Actinomycetota</taxon>
        <taxon>Actinomycetes</taxon>
        <taxon>Kitasatosporales</taxon>
        <taxon>Streptomycetaceae</taxon>
        <taxon>Streptomyces</taxon>
    </lineage>
</organism>
<proteinExistence type="predicted"/>
<dbReference type="InterPro" id="IPR032806">
    <property type="entry name" value="YbfD_N"/>
</dbReference>
<evidence type="ECO:0000313" key="4">
    <source>
        <dbReference type="EMBL" id="TQE20600.1"/>
    </source>
</evidence>
<feature type="domain" description="Transposase IS4-like" evidence="2">
    <location>
        <begin position="143"/>
        <end position="369"/>
    </location>
</feature>
<sequence length="401" mass="43958">MPARTSLPIPSVLGQPGSPTGPLTSSDVADLRRFLILVADPRDARGLRYPALELLCAAVSAVLTGARSLIAISEWITDAPQHVLGVLGFAADPLTGLRPVPHAATVRRLLQRVDGDALDAAISAYLQARTPPPIKPETENGPVRRVIAVDGKVVRGSRTATATAIQLLAAIDHHGVVLAQRQVASKSNEIPSFALLLDGLELEKTVVTADALHTQHDHGAYLTSRGAHYVAVVKKNHPGLYAQVRTLPWRDIPLGHRTRDHAHHRDEIRRLKAAAFSHLDYPGARQAIQVVRRRRDLSTGKLTIERVYLITSLSVFDATCTELATWIRGHWGIENLLHHVRDRTFREDDSQVRTGTLPRAMVSLRNLAISVFRQDGQTNIAAALRHTGRDYHRPLRALGLT</sequence>